<protein>
    <recommendedName>
        <fullName evidence="4">Yip1 domain-containing protein</fullName>
    </recommendedName>
</protein>
<accession>A0A9X3YKA4</accession>
<feature type="transmembrane region" description="Helical" evidence="1">
    <location>
        <begin position="163"/>
        <end position="184"/>
    </location>
</feature>
<dbReference type="EMBL" id="JAOVZO020000014">
    <property type="protein sequence ID" value="MDC8012785.1"/>
    <property type="molecule type" value="Genomic_DNA"/>
</dbReference>
<keyword evidence="1" id="KW-1133">Transmembrane helix</keyword>
<dbReference type="RefSeq" id="WP_263544882.1">
    <property type="nucleotide sequence ID" value="NZ_JAOVZO020000014.1"/>
</dbReference>
<feature type="transmembrane region" description="Helical" evidence="1">
    <location>
        <begin position="61"/>
        <end position="82"/>
    </location>
</feature>
<feature type="transmembrane region" description="Helical" evidence="1">
    <location>
        <begin position="102"/>
        <end position="124"/>
    </location>
</feature>
<comment type="caution">
    <text evidence="2">The sequence shown here is derived from an EMBL/GenBank/DDBJ whole genome shotgun (WGS) entry which is preliminary data.</text>
</comment>
<organism evidence="2 3">
    <name type="scientific">Tahibacter soli</name>
    <dbReference type="NCBI Taxonomy" id="2983605"/>
    <lineage>
        <taxon>Bacteria</taxon>
        <taxon>Pseudomonadati</taxon>
        <taxon>Pseudomonadota</taxon>
        <taxon>Gammaproteobacteria</taxon>
        <taxon>Lysobacterales</taxon>
        <taxon>Rhodanobacteraceae</taxon>
        <taxon>Tahibacter</taxon>
    </lineage>
</organism>
<evidence type="ECO:0008006" key="4">
    <source>
        <dbReference type="Google" id="ProtNLM"/>
    </source>
</evidence>
<dbReference type="Proteomes" id="UP001139971">
    <property type="component" value="Unassembled WGS sequence"/>
</dbReference>
<proteinExistence type="predicted"/>
<reference evidence="2" key="1">
    <citation type="submission" date="2023-02" db="EMBL/GenBank/DDBJ databases">
        <title>Tahibacter soli sp. nov. isolated from soil.</title>
        <authorList>
            <person name="Baek J.H."/>
            <person name="Lee J.K."/>
            <person name="Choi D.G."/>
            <person name="Jeon C.O."/>
        </authorList>
    </citation>
    <scope>NUCLEOTIDE SEQUENCE</scope>
    <source>
        <strain evidence="2">BL</strain>
    </source>
</reference>
<keyword evidence="3" id="KW-1185">Reference proteome</keyword>
<evidence type="ECO:0000256" key="1">
    <source>
        <dbReference type="SAM" id="Phobius"/>
    </source>
</evidence>
<feature type="transmembrane region" description="Helical" evidence="1">
    <location>
        <begin position="136"/>
        <end position="157"/>
    </location>
</feature>
<keyword evidence="1" id="KW-0812">Transmembrane</keyword>
<gene>
    <name evidence="2" type="ORF">OD750_009520</name>
</gene>
<evidence type="ECO:0000313" key="2">
    <source>
        <dbReference type="EMBL" id="MDC8012785.1"/>
    </source>
</evidence>
<sequence>MDLIRLLRSLEEFLYELVGWLVFYPRTFWRILLHPGAIAVYTKGELAKNRELQFQDTISPVLMLILSVALAHAIELICRVSIADSDTPMGKLMLGSEQGLLLTRSAVFCIYALGAALSTLWLGGQTVTRETLREPFSIQAFLVCPFVILTAVGQQLLRVDTMHWAGIAVTAAGVAWYILARTIAYRTLYKSSWLKALTLVCVWFAGTTVATSLVLAMLILP</sequence>
<feature type="transmembrane region" description="Helical" evidence="1">
    <location>
        <begin position="196"/>
        <end position="220"/>
    </location>
</feature>
<evidence type="ECO:0000313" key="3">
    <source>
        <dbReference type="Proteomes" id="UP001139971"/>
    </source>
</evidence>
<name>A0A9X3YKA4_9GAMM</name>
<keyword evidence="1" id="KW-0472">Membrane</keyword>
<dbReference type="AlphaFoldDB" id="A0A9X3YKA4"/>